<protein>
    <submittedName>
        <fullName evidence="2">Uncharacterized protein</fullName>
    </submittedName>
</protein>
<sequence length="145" mass="16043">MLRAAEEKPEAELCPEGDRPPPPSPSEDFPSLFPLFLAIFPALFLSLTHSLSHSVSLALSPCHSHALPPSPSRPLAFCELTEYPERTGIRRSKRRLPAAGNREGAAATDRDGEKREKGLRPSLSGREVERERKRARKRAGQRGKV</sequence>
<proteinExistence type="predicted"/>
<feature type="compositionally biased region" description="Basic and acidic residues" evidence="1">
    <location>
        <begin position="1"/>
        <end position="19"/>
    </location>
</feature>
<name>A0ABN7ADM2_9HEMI</name>
<evidence type="ECO:0000313" key="3">
    <source>
        <dbReference type="Proteomes" id="UP001307889"/>
    </source>
</evidence>
<organism evidence="2 3">
    <name type="scientific">Nesidiocoris tenuis</name>
    <dbReference type="NCBI Taxonomy" id="355587"/>
    <lineage>
        <taxon>Eukaryota</taxon>
        <taxon>Metazoa</taxon>
        <taxon>Ecdysozoa</taxon>
        <taxon>Arthropoda</taxon>
        <taxon>Hexapoda</taxon>
        <taxon>Insecta</taxon>
        <taxon>Pterygota</taxon>
        <taxon>Neoptera</taxon>
        <taxon>Paraneoptera</taxon>
        <taxon>Hemiptera</taxon>
        <taxon>Heteroptera</taxon>
        <taxon>Panheteroptera</taxon>
        <taxon>Cimicomorpha</taxon>
        <taxon>Miridae</taxon>
        <taxon>Dicyphina</taxon>
        <taxon>Nesidiocoris</taxon>
    </lineage>
</organism>
<reference evidence="2 3" key="1">
    <citation type="submission" date="2023-09" db="EMBL/GenBank/DDBJ databases">
        <title>Nesidiocoris tenuis whole genome shotgun sequence.</title>
        <authorList>
            <person name="Shibata T."/>
            <person name="Shimoda M."/>
            <person name="Kobayashi T."/>
            <person name="Uehara T."/>
        </authorList>
    </citation>
    <scope>NUCLEOTIDE SEQUENCE [LARGE SCALE GENOMIC DNA]</scope>
    <source>
        <strain evidence="2 3">Japan</strain>
    </source>
</reference>
<keyword evidence="3" id="KW-1185">Reference proteome</keyword>
<feature type="region of interest" description="Disordered" evidence="1">
    <location>
        <begin position="88"/>
        <end position="145"/>
    </location>
</feature>
<feature type="compositionally biased region" description="Basic residues" evidence="1">
    <location>
        <begin position="133"/>
        <end position="145"/>
    </location>
</feature>
<gene>
    <name evidence="2" type="ORF">NTJ_03189</name>
</gene>
<evidence type="ECO:0000256" key="1">
    <source>
        <dbReference type="SAM" id="MobiDB-lite"/>
    </source>
</evidence>
<feature type="compositionally biased region" description="Basic and acidic residues" evidence="1">
    <location>
        <begin position="108"/>
        <end position="119"/>
    </location>
</feature>
<dbReference type="Proteomes" id="UP001307889">
    <property type="component" value="Chromosome 2"/>
</dbReference>
<accession>A0ABN7ADM2</accession>
<dbReference type="EMBL" id="AP028910">
    <property type="protein sequence ID" value="BES90380.1"/>
    <property type="molecule type" value="Genomic_DNA"/>
</dbReference>
<feature type="region of interest" description="Disordered" evidence="1">
    <location>
        <begin position="1"/>
        <end position="27"/>
    </location>
</feature>
<evidence type="ECO:0000313" key="2">
    <source>
        <dbReference type="EMBL" id="BES90380.1"/>
    </source>
</evidence>